<accession>A0AAN0K5R7</accession>
<comment type="cofactor">
    <cofactor evidence="1">
        <name>FAD</name>
        <dbReference type="ChEBI" id="CHEBI:57692"/>
    </cofactor>
</comment>
<keyword evidence="5" id="KW-0560">Oxidoreductase</keyword>
<evidence type="ECO:0000256" key="1">
    <source>
        <dbReference type="ARBA" id="ARBA00001974"/>
    </source>
</evidence>
<dbReference type="InterPro" id="IPR016166">
    <property type="entry name" value="FAD-bd_PCMH"/>
</dbReference>
<dbReference type="Gene3D" id="3.30.465.10">
    <property type="match status" value="1"/>
</dbReference>
<evidence type="ECO:0000313" key="8">
    <source>
        <dbReference type="Proteomes" id="UP001431656"/>
    </source>
</evidence>
<dbReference type="InterPro" id="IPR036318">
    <property type="entry name" value="FAD-bd_PCMH-like_sf"/>
</dbReference>
<dbReference type="PANTHER" id="PTHR42973:SF39">
    <property type="entry name" value="FAD-BINDING PCMH-TYPE DOMAIN-CONTAINING PROTEIN"/>
    <property type="match status" value="1"/>
</dbReference>
<dbReference type="PROSITE" id="PS51387">
    <property type="entry name" value="FAD_PCMH"/>
    <property type="match status" value="1"/>
</dbReference>
<dbReference type="PANTHER" id="PTHR42973">
    <property type="entry name" value="BINDING OXIDOREDUCTASE, PUTATIVE (AFU_ORTHOLOGUE AFUA_1G17690)-RELATED"/>
    <property type="match status" value="1"/>
</dbReference>
<reference evidence="7" key="1">
    <citation type="journal article" date="2024" name="Int. J. Syst. Evol. Microbiol.">
        <title>Brooklawnia propionicigenes sp. nov., a facultatively anaerobic, propionate-producing bacterium isolated from a methanogenic reactor treating waste from cattle farms.</title>
        <authorList>
            <person name="Akita Y."/>
            <person name="Ueki A."/>
            <person name="Tonouchi A."/>
            <person name="Sugawara Y."/>
            <person name="Honma S."/>
            <person name="Kaku N."/>
            <person name="Ueki K."/>
        </authorList>
    </citation>
    <scope>NUCLEOTIDE SEQUENCE</scope>
    <source>
        <strain evidence="7">SH051</strain>
    </source>
</reference>
<dbReference type="SUPFAM" id="SSF56176">
    <property type="entry name" value="FAD-binding/transporter-associated domain-like"/>
    <property type="match status" value="1"/>
</dbReference>
<dbReference type="KEGG" id="broo:brsh051_01760"/>
<evidence type="ECO:0000256" key="2">
    <source>
        <dbReference type="ARBA" id="ARBA00005466"/>
    </source>
</evidence>
<feature type="domain" description="FAD-binding PCMH-type" evidence="6">
    <location>
        <begin position="42"/>
        <end position="214"/>
    </location>
</feature>
<keyword evidence="3" id="KW-0285">Flavoprotein</keyword>
<name>A0AAN0K5R7_9ACTN</name>
<dbReference type="Gene3D" id="3.40.462.20">
    <property type="match status" value="1"/>
</dbReference>
<dbReference type="InterPro" id="IPR006094">
    <property type="entry name" value="Oxid_FAD_bind_N"/>
</dbReference>
<gene>
    <name evidence="7" type="ORF">brsh051_01760</name>
</gene>
<dbReference type="EMBL" id="AP028056">
    <property type="protein sequence ID" value="BEH00895.1"/>
    <property type="molecule type" value="Genomic_DNA"/>
</dbReference>
<organism evidence="7 8">
    <name type="scientific">Brooklawnia propionicigenes</name>
    <dbReference type="NCBI Taxonomy" id="3041175"/>
    <lineage>
        <taxon>Bacteria</taxon>
        <taxon>Bacillati</taxon>
        <taxon>Actinomycetota</taxon>
        <taxon>Actinomycetes</taxon>
        <taxon>Propionibacteriales</taxon>
        <taxon>Propionibacteriaceae</taxon>
        <taxon>Brooklawnia</taxon>
    </lineage>
</organism>
<dbReference type="AlphaFoldDB" id="A0AAN0K5R7"/>
<dbReference type="InterPro" id="IPR006093">
    <property type="entry name" value="Oxy_OxRdtase_FAD_BS"/>
</dbReference>
<dbReference type="Proteomes" id="UP001431656">
    <property type="component" value="Chromosome"/>
</dbReference>
<keyword evidence="4" id="KW-0274">FAD</keyword>
<dbReference type="RefSeq" id="WP_286266674.1">
    <property type="nucleotide sequence ID" value="NZ_AP028056.1"/>
</dbReference>
<dbReference type="InterPro" id="IPR050416">
    <property type="entry name" value="FAD-linked_Oxidoreductase"/>
</dbReference>
<evidence type="ECO:0000256" key="3">
    <source>
        <dbReference type="ARBA" id="ARBA00022630"/>
    </source>
</evidence>
<dbReference type="GO" id="GO:0016491">
    <property type="term" value="F:oxidoreductase activity"/>
    <property type="evidence" value="ECO:0007669"/>
    <property type="project" value="UniProtKB-KW"/>
</dbReference>
<dbReference type="InterPro" id="IPR016169">
    <property type="entry name" value="FAD-bd_PCMH_sub2"/>
</dbReference>
<evidence type="ECO:0000256" key="5">
    <source>
        <dbReference type="ARBA" id="ARBA00023002"/>
    </source>
</evidence>
<evidence type="ECO:0000259" key="6">
    <source>
        <dbReference type="PROSITE" id="PS51387"/>
    </source>
</evidence>
<dbReference type="InterPro" id="IPR016167">
    <property type="entry name" value="FAD-bd_PCMH_sub1"/>
</dbReference>
<keyword evidence="8" id="KW-1185">Reference proteome</keyword>
<sequence length="457" mass="47777">MTVQDTTVDSRADDLRHALGDRIILAADPGYDAARMPWNLAADQRPYAVARPVTAEDVVDVVRAAAAAGLRIAPQSTGHAASALAETDLSDTVLVVLAGLRGVTVDPVGRTARVLGGSVWNDVIAATAPYGLTALHGSAGNVSVAGYALRGGVSFYARAHGLAVGAVREVQLVTADGALLRASADEHPDLFWALRGGSGAFGIVVSLVIDLLPYADVFAGFMIWDASHAAEVTRAWAQWTKTVPNSVTTTLRVLHIPPLPELPPFLSGRSVVTVDGAILETDAEAAALLGPLRALQPEVDMFARIPAAGLLEVHMDPPDPTPAASAHSVLAELPDEAVDAFLAVAGDQGLFVAELRHLGGELTRRPHNAGAVGSLQGEYLLHTIAMVMDPAAVIATRQLVHGHLRALDQWRADALALTFVDGGVNDYSPGYGEALEGLRVIKHQYDPTGVFASGLPI</sequence>
<protein>
    <submittedName>
        <fullName evidence="7">FAD-binding oxidoreductase</fullName>
    </submittedName>
</protein>
<comment type="similarity">
    <text evidence="2">Belongs to the oxygen-dependent FAD-linked oxidoreductase family.</text>
</comment>
<dbReference type="Pfam" id="PF01565">
    <property type="entry name" value="FAD_binding_4"/>
    <property type="match status" value="1"/>
</dbReference>
<dbReference type="GO" id="GO:0071949">
    <property type="term" value="F:FAD binding"/>
    <property type="evidence" value="ECO:0007669"/>
    <property type="project" value="InterPro"/>
</dbReference>
<dbReference type="PROSITE" id="PS00862">
    <property type="entry name" value="OX2_COVAL_FAD"/>
    <property type="match status" value="1"/>
</dbReference>
<dbReference type="Gene3D" id="3.30.43.10">
    <property type="entry name" value="Uridine Diphospho-n-acetylenolpyruvylglucosamine Reductase, domain 2"/>
    <property type="match status" value="1"/>
</dbReference>
<proteinExistence type="inferred from homology"/>
<evidence type="ECO:0000313" key="7">
    <source>
        <dbReference type="EMBL" id="BEH00895.1"/>
    </source>
</evidence>
<evidence type="ECO:0000256" key="4">
    <source>
        <dbReference type="ARBA" id="ARBA00022827"/>
    </source>
</evidence>